<accession>A0A7X6LZE8</accession>
<sequence>MTAPVVEISERRLRLHDAHLRAAARELLCHDARLAGTEIDVDFDGGVAHLTGAVDQERQLMLARELIGRLAGVFAVWDRVRVGGRAPRLLDLGCGATKQYPENVGVDLAPGPAVDVVADLQGGIPFADNSFDRIFAVHVLEHLADFLPLVDDCHRVLRPGGILHILSPWWRYVNAVADPTHLRLLDVQTFKGICARNTAGRNWFPLHAGCDGAGVFADLRRVEPGAEAPTPEHMARFFD</sequence>
<keyword evidence="2" id="KW-0489">Methyltransferase</keyword>
<dbReference type="PROSITE" id="PS50914">
    <property type="entry name" value="BON"/>
    <property type="match status" value="1"/>
</dbReference>
<evidence type="ECO:0000259" key="1">
    <source>
        <dbReference type="PROSITE" id="PS50914"/>
    </source>
</evidence>
<proteinExistence type="predicted"/>
<organism evidence="2 3">
    <name type="scientific">Nocardia veterana</name>
    <dbReference type="NCBI Taxonomy" id="132249"/>
    <lineage>
        <taxon>Bacteria</taxon>
        <taxon>Bacillati</taxon>
        <taxon>Actinomycetota</taxon>
        <taxon>Actinomycetes</taxon>
        <taxon>Mycobacteriales</taxon>
        <taxon>Nocardiaceae</taxon>
        <taxon>Nocardia</taxon>
    </lineage>
</organism>
<dbReference type="EMBL" id="JAAXPE010000017">
    <property type="protein sequence ID" value="NKY87377.1"/>
    <property type="molecule type" value="Genomic_DNA"/>
</dbReference>
<keyword evidence="3" id="KW-1185">Reference proteome</keyword>
<keyword evidence="2" id="KW-0808">Transferase</keyword>
<dbReference type="AlphaFoldDB" id="A0A7X6LZE8"/>
<protein>
    <submittedName>
        <fullName evidence="2">Methyltransferase domain-containing protein</fullName>
    </submittedName>
</protein>
<dbReference type="Pfam" id="PF04972">
    <property type="entry name" value="BON"/>
    <property type="match status" value="1"/>
</dbReference>
<dbReference type="GO" id="GO:0032259">
    <property type="term" value="P:methylation"/>
    <property type="evidence" value="ECO:0007669"/>
    <property type="project" value="UniProtKB-KW"/>
</dbReference>
<dbReference type="SUPFAM" id="SSF53335">
    <property type="entry name" value="S-adenosyl-L-methionine-dependent methyltransferases"/>
    <property type="match status" value="1"/>
</dbReference>
<dbReference type="InterPro" id="IPR029063">
    <property type="entry name" value="SAM-dependent_MTases_sf"/>
</dbReference>
<dbReference type="PANTHER" id="PTHR42912:SF93">
    <property type="entry name" value="N6-ADENOSINE-METHYLTRANSFERASE TMT1A"/>
    <property type="match status" value="1"/>
</dbReference>
<reference evidence="2 3" key="1">
    <citation type="submission" date="2020-04" db="EMBL/GenBank/DDBJ databases">
        <title>MicrobeNet Type strains.</title>
        <authorList>
            <person name="Nicholson A.C."/>
        </authorList>
    </citation>
    <scope>NUCLEOTIDE SEQUENCE [LARGE SCALE GENOMIC DNA]</scope>
    <source>
        <strain evidence="2 3">DSM 44445</strain>
    </source>
</reference>
<evidence type="ECO:0000313" key="2">
    <source>
        <dbReference type="EMBL" id="NKY87377.1"/>
    </source>
</evidence>
<dbReference type="Proteomes" id="UP000523447">
    <property type="component" value="Unassembled WGS sequence"/>
</dbReference>
<dbReference type="InterPro" id="IPR007055">
    <property type="entry name" value="BON_dom"/>
</dbReference>
<dbReference type="GO" id="GO:0008757">
    <property type="term" value="F:S-adenosylmethionine-dependent methyltransferase activity"/>
    <property type="evidence" value="ECO:0007669"/>
    <property type="project" value="InterPro"/>
</dbReference>
<comment type="caution">
    <text evidence="2">The sequence shown here is derived from an EMBL/GenBank/DDBJ whole genome shotgun (WGS) entry which is preliminary data.</text>
</comment>
<dbReference type="Gene3D" id="3.30.1340.30">
    <property type="match status" value="1"/>
</dbReference>
<dbReference type="RefSeq" id="WP_040718781.1">
    <property type="nucleotide sequence ID" value="NZ_CAWPHS010000009.1"/>
</dbReference>
<dbReference type="InterPro" id="IPR050508">
    <property type="entry name" value="Methyltransf_Superfamily"/>
</dbReference>
<name>A0A7X6LZE8_9NOCA</name>
<dbReference type="Pfam" id="PF08241">
    <property type="entry name" value="Methyltransf_11"/>
    <property type="match status" value="1"/>
</dbReference>
<dbReference type="Gene3D" id="3.40.50.150">
    <property type="entry name" value="Vaccinia Virus protein VP39"/>
    <property type="match status" value="1"/>
</dbReference>
<dbReference type="InterPro" id="IPR013216">
    <property type="entry name" value="Methyltransf_11"/>
</dbReference>
<feature type="domain" description="BON" evidence="1">
    <location>
        <begin position="16"/>
        <end position="84"/>
    </location>
</feature>
<dbReference type="PANTHER" id="PTHR42912">
    <property type="entry name" value="METHYLTRANSFERASE"/>
    <property type="match status" value="1"/>
</dbReference>
<evidence type="ECO:0000313" key="3">
    <source>
        <dbReference type="Proteomes" id="UP000523447"/>
    </source>
</evidence>
<dbReference type="CDD" id="cd02440">
    <property type="entry name" value="AdoMet_MTases"/>
    <property type="match status" value="1"/>
</dbReference>
<gene>
    <name evidence="2" type="ORF">HGA07_17285</name>
</gene>